<evidence type="ECO:0000313" key="2">
    <source>
        <dbReference type="Proteomes" id="UP001597040"/>
    </source>
</evidence>
<dbReference type="InterPro" id="IPR046720">
    <property type="entry name" value="DUF6612"/>
</dbReference>
<dbReference type="RefSeq" id="WP_390363463.1">
    <property type="nucleotide sequence ID" value="NZ_JBHTKJ010000046.1"/>
</dbReference>
<dbReference type="EMBL" id="JBHTKJ010000046">
    <property type="protein sequence ID" value="MFD1039781.1"/>
    <property type="molecule type" value="Genomic_DNA"/>
</dbReference>
<proteinExistence type="predicted"/>
<protein>
    <submittedName>
        <fullName evidence="1">DUF6612 family protein</fullName>
    </submittedName>
</protein>
<dbReference type="Proteomes" id="UP001597040">
    <property type="component" value="Unassembled WGS sequence"/>
</dbReference>
<evidence type="ECO:0000313" key="1">
    <source>
        <dbReference type="EMBL" id="MFD1039781.1"/>
    </source>
</evidence>
<gene>
    <name evidence="1" type="ORF">ACFQ3N_15450</name>
</gene>
<organism evidence="1 2">
    <name type="scientific">Virgibacillus byunsanensis</name>
    <dbReference type="NCBI Taxonomy" id="570945"/>
    <lineage>
        <taxon>Bacteria</taxon>
        <taxon>Bacillati</taxon>
        <taxon>Bacillota</taxon>
        <taxon>Bacilli</taxon>
        <taxon>Bacillales</taxon>
        <taxon>Bacillaceae</taxon>
        <taxon>Virgibacillus</taxon>
    </lineage>
</organism>
<comment type="caution">
    <text evidence="1">The sequence shown here is derived from an EMBL/GenBank/DDBJ whole genome shotgun (WGS) entry which is preliminary data.</text>
</comment>
<reference evidence="2" key="1">
    <citation type="journal article" date="2019" name="Int. J. Syst. Evol. Microbiol.">
        <title>The Global Catalogue of Microorganisms (GCM) 10K type strain sequencing project: providing services to taxonomists for standard genome sequencing and annotation.</title>
        <authorList>
            <consortium name="The Broad Institute Genomics Platform"/>
            <consortium name="The Broad Institute Genome Sequencing Center for Infectious Disease"/>
            <person name="Wu L."/>
            <person name="Ma J."/>
        </authorList>
    </citation>
    <scope>NUCLEOTIDE SEQUENCE [LARGE SCALE GENOMIC DNA]</scope>
    <source>
        <strain evidence="2">CCUG 56754</strain>
    </source>
</reference>
<dbReference type="Pfam" id="PF20316">
    <property type="entry name" value="DUF6612"/>
    <property type="match status" value="1"/>
</dbReference>
<accession>A0ABW3LN24</accession>
<keyword evidence="2" id="KW-1185">Reference proteome</keyword>
<sequence>MNNESYSSLFHVIDNGDHYVLSYSGSDEEFKSIVFGANHTMQNAFFNDFFHNMLITGTYELTINKETFYLTIFELDFIATTSGAAGEGEINESSDFSFSNLIAMAASRYQRILNNQPIR</sequence>
<name>A0ABW3LN24_9BACI</name>